<keyword evidence="1" id="KW-0732">Signal</keyword>
<evidence type="ECO:0000256" key="1">
    <source>
        <dbReference type="SAM" id="SignalP"/>
    </source>
</evidence>
<dbReference type="OrthoDB" id="2498139at2759"/>
<gene>
    <name evidence="2" type="ORF">MELLADRAFT_53845</name>
</gene>
<keyword evidence="3" id="KW-1185">Reference proteome</keyword>
<accession>F4S551</accession>
<evidence type="ECO:0000313" key="3">
    <source>
        <dbReference type="Proteomes" id="UP000001072"/>
    </source>
</evidence>
<dbReference type="InParanoid" id="F4S551"/>
<feature type="chain" id="PRO_5003322003" evidence="1">
    <location>
        <begin position="27"/>
        <end position="172"/>
    </location>
</feature>
<protein>
    <submittedName>
        <fullName evidence="2">Secreted protein</fullName>
    </submittedName>
</protein>
<sequence>MLTMNRLPTFPFVCAIALLLVNSAIAANLAQSRAFGISRVCNGSIACSLINSNWPTNKDFTCGNETISSISFASAYPYMMMGEGVSMVNSSSSWPSSVASDCQNSTTADRYQYKNGVWNAYYSIVANCGCTGTGESALPNCTAATSQSSGACNVAMFTFCAIEMNDVLCTYT</sequence>
<organism evidence="3">
    <name type="scientific">Melampsora larici-populina (strain 98AG31 / pathotype 3-4-7)</name>
    <name type="common">Poplar leaf rust fungus</name>
    <dbReference type="NCBI Taxonomy" id="747676"/>
    <lineage>
        <taxon>Eukaryota</taxon>
        <taxon>Fungi</taxon>
        <taxon>Dikarya</taxon>
        <taxon>Basidiomycota</taxon>
        <taxon>Pucciniomycotina</taxon>
        <taxon>Pucciniomycetes</taxon>
        <taxon>Pucciniales</taxon>
        <taxon>Melampsoraceae</taxon>
        <taxon>Melampsora</taxon>
    </lineage>
</organism>
<dbReference type="GeneID" id="18928888"/>
<reference evidence="3" key="1">
    <citation type="journal article" date="2011" name="Proc. Natl. Acad. Sci. U.S.A.">
        <title>Obligate biotrophy features unraveled by the genomic analysis of rust fungi.</title>
        <authorList>
            <person name="Duplessis S."/>
            <person name="Cuomo C.A."/>
            <person name="Lin Y.-C."/>
            <person name="Aerts A."/>
            <person name="Tisserant E."/>
            <person name="Veneault-Fourrey C."/>
            <person name="Joly D.L."/>
            <person name="Hacquard S."/>
            <person name="Amselem J."/>
            <person name="Cantarel B.L."/>
            <person name="Chiu R."/>
            <person name="Coutinho P.M."/>
            <person name="Feau N."/>
            <person name="Field M."/>
            <person name="Frey P."/>
            <person name="Gelhaye E."/>
            <person name="Goldberg J."/>
            <person name="Grabherr M.G."/>
            <person name="Kodira C.D."/>
            <person name="Kohler A."/>
            <person name="Kuees U."/>
            <person name="Lindquist E.A."/>
            <person name="Lucas S.M."/>
            <person name="Mago R."/>
            <person name="Mauceli E."/>
            <person name="Morin E."/>
            <person name="Murat C."/>
            <person name="Pangilinan J.L."/>
            <person name="Park R."/>
            <person name="Pearson M."/>
            <person name="Quesneville H."/>
            <person name="Rouhier N."/>
            <person name="Sakthikumar S."/>
            <person name="Salamov A.A."/>
            <person name="Schmutz J."/>
            <person name="Selles B."/>
            <person name="Shapiro H."/>
            <person name="Tanguay P."/>
            <person name="Tuskan G.A."/>
            <person name="Henrissat B."/>
            <person name="Van de Peer Y."/>
            <person name="Rouze P."/>
            <person name="Ellis J.G."/>
            <person name="Dodds P.N."/>
            <person name="Schein J.E."/>
            <person name="Zhong S."/>
            <person name="Hamelin R.C."/>
            <person name="Grigoriev I.V."/>
            <person name="Szabo L.J."/>
            <person name="Martin F."/>
        </authorList>
    </citation>
    <scope>NUCLEOTIDE SEQUENCE [LARGE SCALE GENOMIC DNA]</scope>
    <source>
        <strain evidence="3">98AG31 / pathotype 3-4-7</strain>
    </source>
</reference>
<dbReference type="KEGG" id="mlr:MELLADRAFT_53845"/>
<dbReference type="RefSeq" id="XP_007416467.1">
    <property type="nucleotide sequence ID" value="XM_007416405.1"/>
</dbReference>
<dbReference type="EMBL" id="GL883149">
    <property type="protein sequence ID" value="EGG00268.1"/>
    <property type="molecule type" value="Genomic_DNA"/>
</dbReference>
<dbReference type="HOGENOM" id="CLU_1563207_0_0_1"/>
<evidence type="ECO:0000313" key="2">
    <source>
        <dbReference type="EMBL" id="EGG00268.1"/>
    </source>
</evidence>
<dbReference type="Proteomes" id="UP000001072">
    <property type="component" value="Unassembled WGS sequence"/>
</dbReference>
<feature type="signal peptide" evidence="1">
    <location>
        <begin position="1"/>
        <end position="26"/>
    </location>
</feature>
<dbReference type="AlphaFoldDB" id="F4S551"/>
<dbReference type="VEuPathDB" id="FungiDB:MELLADRAFT_53845"/>
<proteinExistence type="predicted"/>
<name>F4S551_MELLP</name>